<dbReference type="RefSeq" id="WP_121276943.1">
    <property type="nucleotide sequence ID" value="NZ_RBZV01000002.1"/>
</dbReference>
<keyword evidence="2" id="KW-1185">Reference proteome</keyword>
<organism evidence="1 2">
    <name type="scientific">Trinickia fusca</name>
    <dbReference type="NCBI Taxonomy" id="2419777"/>
    <lineage>
        <taxon>Bacteria</taxon>
        <taxon>Pseudomonadati</taxon>
        <taxon>Pseudomonadota</taxon>
        <taxon>Betaproteobacteria</taxon>
        <taxon>Burkholderiales</taxon>
        <taxon>Burkholderiaceae</taxon>
        <taxon>Trinickia</taxon>
    </lineage>
</organism>
<name>A0A494XTJ6_9BURK</name>
<protein>
    <recommendedName>
        <fullName evidence="3">Glycosyltransferase family 1 protein</fullName>
    </recommendedName>
</protein>
<gene>
    <name evidence="1" type="ORF">D7S89_07210</name>
</gene>
<evidence type="ECO:0008006" key="3">
    <source>
        <dbReference type="Google" id="ProtNLM"/>
    </source>
</evidence>
<dbReference type="AlphaFoldDB" id="A0A494XTJ6"/>
<dbReference type="OrthoDB" id="9113268at2"/>
<evidence type="ECO:0000313" key="2">
    <source>
        <dbReference type="Proteomes" id="UP000280434"/>
    </source>
</evidence>
<evidence type="ECO:0000313" key="1">
    <source>
        <dbReference type="EMBL" id="RKP50853.1"/>
    </source>
</evidence>
<comment type="caution">
    <text evidence="1">The sequence shown here is derived from an EMBL/GenBank/DDBJ whole genome shotgun (WGS) entry which is preliminary data.</text>
</comment>
<accession>A0A494XTJ6</accession>
<dbReference type="Gene3D" id="3.40.50.2000">
    <property type="entry name" value="Glycogen Phosphorylase B"/>
    <property type="match status" value="1"/>
</dbReference>
<dbReference type="Proteomes" id="UP000280434">
    <property type="component" value="Unassembled WGS sequence"/>
</dbReference>
<proteinExistence type="predicted"/>
<reference evidence="1 2" key="1">
    <citation type="submission" date="2018-10" db="EMBL/GenBank/DDBJ databases">
        <title>Paraburkholderia sp. 7MK8-2, isolated from soil.</title>
        <authorList>
            <person name="Gao Z.-H."/>
            <person name="Qiu L.-H."/>
        </authorList>
    </citation>
    <scope>NUCLEOTIDE SEQUENCE [LARGE SCALE GENOMIC DNA]</scope>
    <source>
        <strain evidence="1 2">7MK8-2</strain>
    </source>
</reference>
<sequence length="511" mass="55759">MVKPLTESGLYPTVDDLLGEANARLDADEISDALRLVQQFVTAVNADPRAIARVFADRSLDDFCQALGARVLARMAADNVAEMSEGAAVGPVYLATELYATGGHTAVLEDLLKAGSFGEHPTILLTNVLGTVNLEVIRRRFAAYSVNIECVPDGSLEDRLRWTLTRLRALRPTHLLLFNHHQDSVAIAAAQPSLAAQTIFYHHADHHLCLGVTLPYDLHVDPSPAGYHNCREQLGMRANVYWPLTAEDRGAPGLHRRSLTAGGGLRTCSTGTRNKFEQPYRFQYGDLVPRMLAATQGSHVHIGVLSDSTLECIAEGMRRAGVPAERFTYIEWVPSVWQALQDEAVDVYIGSFPVAGARATVEALGSGTPVIAHQSYLSRFHGATDMLYPQGYSWSTPDELLAHLAALDAQGLQQEALWARARFDQFHTLDALRKTIAAGHDALPSPPLRDYTSDPLQILLDDIGLGVPAERLAAEAGRLQATLQEIHASRSWKLARAISKFVQKVPFAGSL</sequence>
<dbReference type="EMBL" id="RBZV01000002">
    <property type="protein sequence ID" value="RKP50853.1"/>
    <property type="molecule type" value="Genomic_DNA"/>
</dbReference>